<dbReference type="Gene3D" id="1.10.760.10">
    <property type="entry name" value="Cytochrome c-like domain"/>
    <property type="match status" value="1"/>
</dbReference>
<dbReference type="EMBL" id="CP001339">
    <property type="protein sequence ID" value="ACL71538.1"/>
    <property type="molecule type" value="Genomic_DNA"/>
</dbReference>
<accession>B8GL20</accession>
<dbReference type="PROSITE" id="PS51007">
    <property type="entry name" value="CYTC"/>
    <property type="match status" value="1"/>
</dbReference>
<dbReference type="GO" id="GO:0009055">
    <property type="term" value="F:electron transfer activity"/>
    <property type="evidence" value="ECO:0007669"/>
    <property type="project" value="InterPro"/>
</dbReference>
<dbReference type="HOGENOM" id="CLU_127672_1_0_6"/>
<evidence type="ECO:0000256" key="4">
    <source>
        <dbReference type="PROSITE-ProRule" id="PRU00433"/>
    </source>
</evidence>
<evidence type="ECO:0000256" key="3">
    <source>
        <dbReference type="ARBA" id="ARBA00023004"/>
    </source>
</evidence>
<dbReference type="KEGG" id="tgr:Tgr7_0440"/>
<protein>
    <submittedName>
        <fullName evidence="6">Cytochrome c class I</fullName>
    </submittedName>
</protein>
<evidence type="ECO:0000256" key="1">
    <source>
        <dbReference type="ARBA" id="ARBA00022617"/>
    </source>
</evidence>
<dbReference type="STRING" id="396588.Tgr7_0440"/>
<evidence type="ECO:0000259" key="5">
    <source>
        <dbReference type="PROSITE" id="PS51007"/>
    </source>
</evidence>
<dbReference type="PANTHER" id="PTHR35008">
    <property type="entry name" value="BLL4482 PROTEIN-RELATED"/>
    <property type="match status" value="1"/>
</dbReference>
<keyword evidence="3 4" id="KW-0408">Iron</keyword>
<dbReference type="Proteomes" id="UP000002383">
    <property type="component" value="Chromosome"/>
</dbReference>
<evidence type="ECO:0000313" key="7">
    <source>
        <dbReference type="Proteomes" id="UP000002383"/>
    </source>
</evidence>
<dbReference type="AlphaFoldDB" id="B8GL20"/>
<name>B8GL20_THISH</name>
<dbReference type="GO" id="GO:0046872">
    <property type="term" value="F:metal ion binding"/>
    <property type="evidence" value="ECO:0007669"/>
    <property type="project" value="UniProtKB-KW"/>
</dbReference>
<dbReference type="InterPro" id="IPR051459">
    <property type="entry name" value="Cytochrome_c-type_DH"/>
</dbReference>
<reference evidence="6 7" key="1">
    <citation type="journal article" date="2011" name="Stand. Genomic Sci.">
        <title>Complete genome sequence of 'Thioalkalivibrio sulfidophilus' HL-EbGr7.</title>
        <authorList>
            <person name="Muyzer G."/>
            <person name="Sorokin D.Y."/>
            <person name="Mavromatis K."/>
            <person name="Lapidus A."/>
            <person name="Clum A."/>
            <person name="Ivanova N."/>
            <person name="Pati A."/>
            <person name="d'Haeseleer P."/>
            <person name="Woyke T."/>
            <person name="Kyrpides N.C."/>
        </authorList>
    </citation>
    <scope>NUCLEOTIDE SEQUENCE [LARGE SCALE GENOMIC DNA]</scope>
    <source>
        <strain evidence="6 7">HL-EbGR7</strain>
    </source>
</reference>
<keyword evidence="1 4" id="KW-0349">Heme</keyword>
<keyword evidence="2 4" id="KW-0479">Metal-binding</keyword>
<dbReference type="PANTHER" id="PTHR35008:SF4">
    <property type="entry name" value="BLL4482 PROTEIN"/>
    <property type="match status" value="1"/>
</dbReference>
<keyword evidence="7" id="KW-1185">Reference proteome</keyword>
<dbReference type="GO" id="GO:0020037">
    <property type="term" value="F:heme binding"/>
    <property type="evidence" value="ECO:0007669"/>
    <property type="project" value="InterPro"/>
</dbReference>
<sequence>MSVMAIALALAGCGQGVPQNEAQVRQPDTGRWYTEAQVQAGARVFAANCAVCHGDRAQAEDTWRQRLPDGKFPPPPLNGTAHAWHHPLFELREIIKYGSDPALGNMPAWGHILSDAEIDAAIAWFQSLWPHEVYEAWREIDARRQDERHHRR</sequence>
<feature type="domain" description="Cytochrome c" evidence="5">
    <location>
        <begin position="36"/>
        <end position="129"/>
    </location>
</feature>
<proteinExistence type="predicted"/>
<evidence type="ECO:0000313" key="6">
    <source>
        <dbReference type="EMBL" id="ACL71538.1"/>
    </source>
</evidence>
<dbReference type="eggNOG" id="COG2010">
    <property type="taxonomic scope" value="Bacteria"/>
</dbReference>
<dbReference type="InterPro" id="IPR036909">
    <property type="entry name" value="Cyt_c-like_dom_sf"/>
</dbReference>
<organism evidence="6 7">
    <name type="scientific">Thioalkalivibrio sulfidiphilus (strain HL-EbGR7)</name>
    <dbReference type="NCBI Taxonomy" id="396588"/>
    <lineage>
        <taxon>Bacteria</taxon>
        <taxon>Pseudomonadati</taxon>
        <taxon>Pseudomonadota</taxon>
        <taxon>Gammaproteobacteria</taxon>
        <taxon>Chromatiales</taxon>
        <taxon>Ectothiorhodospiraceae</taxon>
        <taxon>Thioalkalivibrio</taxon>
    </lineage>
</organism>
<dbReference type="InterPro" id="IPR009056">
    <property type="entry name" value="Cyt_c-like_dom"/>
</dbReference>
<gene>
    <name evidence="6" type="ordered locus">Tgr7_0440</name>
</gene>
<dbReference type="Pfam" id="PF13442">
    <property type="entry name" value="Cytochrome_CBB3"/>
    <property type="match status" value="1"/>
</dbReference>
<evidence type="ECO:0000256" key="2">
    <source>
        <dbReference type="ARBA" id="ARBA00022723"/>
    </source>
</evidence>
<dbReference type="SUPFAM" id="SSF46626">
    <property type="entry name" value="Cytochrome c"/>
    <property type="match status" value="1"/>
</dbReference>